<proteinExistence type="predicted"/>
<name>A0AAD5GAM3_AMBAR</name>
<accession>A0AAD5GAM3</accession>
<dbReference type="AlphaFoldDB" id="A0AAD5GAM3"/>
<evidence type="ECO:0000313" key="2">
    <source>
        <dbReference type="Proteomes" id="UP001206925"/>
    </source>
</evidence>
<comment type="caution">
    <text evidence="1">The sequence shown here is derived from an EMBL/GenBank/DDBJ whole genome shotgun (WGS) entry which is preliminary data.</text>
</comment>
<dbReference type="EMBL" id="JAMZMK010009633">
    <property type="protein sequence ID" value="KAI7734847.1"/>
    <property type="molecule type" value="Genomic_DNA"/>
</dbReference>
<protein>
    <submittedName>
        <fullName evidence="1">Uncharacterized protein</fullName>
    </submittedName>
</protein>
<dbReference type="Proteomes" id="UP001206925">
    <property type="component" value="Unassembled WGS sequence"/>
</dbReference>
<gene>
    <name evidence="1" type="ORF">M8C21_025475</name>
</gene>
<keyword evidence="2" id="KW-1185">Reference proteome</keyword>
<reference evidence="1" key="1">
    <citation type="submission" date="2022-06" db="EMBL/GenBank/DDBJ databases">
        <title>Uncovering the hologenomic basis of an extraordinary plant invasion.</title>
        <authorList>
            <person name="Bieker V.C."/>
            <person name="Martin M.D."/>
            <person name="Gilbert T."/>
            <person name="Hodgins K."/>
            <person name="Battlay P."/>
            <person name="Petersen B."/>
            <person name="Wilson J."/>
        </authorList>
    </citation>
    <scope>NUCLEOTIDE SEQUENCE</scope>
    <source>
        <strain evidence="1">AA19_3_7</strain>
        <tissue evidence="1">Leaf</tissue>
    </source>
</reference>
<organism evidence="1 2">
    <name type="scientific">Ambrosia artemisiifolia</name>
    <name type="common">Common ragweed</name>
    <dbReference type="NCBI Taxonomy" id="4212"/>
    <lineage>
        <taxon>Eukaryota</taxon>
        <taxon>Viridiplantae</taxon>
        <taxon>Streptophyta</taxon>
        <taxon>Embryophyta</taxon>
        <taxon>Tracheophyta</taxon>
        <taxon>Spermatophyta</taxon>
        <taxon>Magnoliopsida</taxon>
        <taxon>eudicotyledons</taxon>
        <taxon>Gunneridae</taxon>
        <taxon>Pentapetalae</taxon>
        <taxon>asterids</taxon>
        <taxon>campanulids</taxon>
        <taxon>Asterales</taxon>
        <taxon>Asteraceae</taxon>
        <taxon>Asteroideae</taxon>
        <taxon>Heliantheae alliance</taxon>
        <taxon>Heliantheae</taxon>
        <taxon>Ambrosia</taxon>
    </lineage>
</organism>
<evidence type="ECO:0000313" key="1">
    <source>
        <dbReference type="EMBL" id="KAI7734847.1"/>
    </source>
</evidence>
<sequence>MVKDGFAGDDEQCLLALLDIRDTLESWLVWDKRMHTLVTRHNPNVIF</sequence>